<dbReference type="RefSeq" id="WP_173413546.1">
    <property type="nucleotide sequence ID" value="NZ_CP054139.1"/>
</dbReference>
<dbReference type="InterPro" id="IPR013538">
    <property type="entry name" value="ASHA1/2-like_C"/>
</dbReference>
<evidence type="ECO:0000259" key="2">
    <source>
        <dbReference type="Pfam" id="PF08327"/>
    </source>
</evidence>
<accession>A0A7D4PS92</accession>
<name>A0A7D4PS92_9SPHI</name>
<dbReference type="AlphaFoldDB" id="A0A7D4PS92"/>
<evidence type="ECO:0000313" key="4">
    <source>
        <dbReference type="Proteomes" id="UP000505355"/>
    </source>
</evidence>
<gene>
    <name evidence="3" type="ORF">HQ865_03450</name>
</gene>
<dbReference type="Pfam" id="PF08327">
    <property type="entry name" value="AHSA1"/>
    <property type="match status" value="1"/>
</dbReference>
<sequence>MMNMNETKISKAASGKALIVTRDINAPVDAVWRAWTEAELLDQWWAPKPWKAVTKRMDFTEGGQWFYKMTGPDGEGQWCLVDFGTIDPGKSFTATSVFADEDGNKAPGFPNMYWKNEFTATATGTTITVEMSFDSEAELEQIVGMGFKEGFTMALGNLDELLA</sequence>
<evidence type="ECO:0000313" key="3">
    <source>
        <dbReference type="EMBL" id="QKJ28848.1"/>
    </source>
</evidence>
<evidence type="ECO:0000256" key="1">
    <source>
        <dbReference type="ARBA" id="ARBA00006817"/>
    </source>
</evidence>
<feature type="domain" description="Activator of Hsp90 ATPase homologue 1/2-like C-terminal" evidence="2">
    <location>
        <begin position="25"/>
        <end position="162"/>
    </location>
</feature>
<dbReference type="Gene3D" id="3.30.530.20">
    <property type="match status" value="1"/>
</dbReference>
<protein>
    <submittedName>
        <fullName evidence="3">SRPBCC domain-containing protein</fullName>
    </submittedName>
</protein>
<dbReference type="EMBL" id="CP054139">
    <property type="protein sequence ID" value="QKJ28848.1"/>
    <property type="molecule type" value="Genomic_DNA"/>
</dbReference>
<dbReference type="KEGG" id="mmab:HQ865_03450"/>
<dbReference type="Proteomes" id="UP000505355">
    <property type="component" value="Chromosome"/>
</dbReference>
<dbReference type="InterPro" id="IPR023393">
    <property type="entry name" value="START-like_dom_sf"/>
</dbReference>
<dbReference type="CDD" id="cd07814">
    <property type="entry name" value="SRPBCC_CalC_Aha1-like"/>
    <property type="match status" value="1"/>
</dbReference>
<dbReference type="SUPFAM" id="SSF55961">
    <property type="entry name" value="Bet v1-like"/>
    <property type="match status" value="1"/>
</dbReference>
<proteinExistence type="inferred from homology"/>
<keyword evidence="4" id="KW-1185">Reference proteome</keyword>
<reference evidence="3 4" key="1">
    <citation type="submission" date="2020-05" db="EMBL/GenBank/DDBJ databases">
        <title>Mucilaginibacter mali sp. nov.</title>
        <authorList>
            <person name="Kim H.S."/>
            <person name="Lee K.C."/>
            <person name="Suh M.K."/>
            <person name="Kim J.-S."/>
            <person name="Han K.-I."/>
            <person name="Eom M.K."/>
            <person name="Shin Y.K."/>
            <person name="Lee J.-S."/>
        </authorList>
    </citation>
    <scope>NUCLEOTIDE SEQUENCE [LARGE SCALE GENOMIC DNA]</scope>
    <source>
        <strain evidence="3 4">G2-14</strain>
    </source>
</reference>
<comment type="similarity">
    <text evidence="1">Belongs to the AHA1 family.</text>
</comment>
<organism evidence="3 4">
    <name type="scientific">Mucilaginibacter mali</name>
    <dbReference type="NCBI Taxonomy" id="2740462"/>
    <lineage>
        <taxon>Bacteria</taxon>
        <taxon>Pseudomonadati</taxon>
        <taxon>Bacteroidota</taxon>
        <taxon>Sphingobacteriia</taxon>
        <taxon>Sphingobacteriales</taxon>
        <taxon>Sphingobacteriaceae</taxon>
        <taxon>Mucilaginibacter</taxon>
    </lineage>
</organism>